<protein>
    <submittedName>
        <fullName evidence="2">Pyridoxamine 5-phosphate oxidase-like fmn-binding protein</fullName>
    </submittedName>
</protein>
<proteinExistence type="predicted"/>
<sequence>MWKGALTEALAKYNTDRSILFYALATLARDPAPIPRVRYVVHRGFVNDACPEGEECDCLLTTTDLRSAKAEQILEASDAPVEIAWYIAPERRQRHRFPDHKLQGKTSKLDWDRERVRVWNSLSETMQSAFYGPPPGQPSAQVKDMSSNMMANNTNETLPENFALVVIDPKEVDMLDLQHARRTIFVRQEKRTWTSSEVAP</sequence>
<dbReference type="PANTHER" id="PTHR28243:SF1">
    <property type="entry name" value="PYRIDOXAMINE 5'-PHOSPHATE OXIDASE ALR4036 FAMILY FMN-BINDING DOMAIN-CONTAINING PROTEIN"/>
    <property type="match status" value="1"/>
</dbReference>
<comment type="caution">
    <text evidence="2">The sequence shown here is derived from an EMBL/GenBank/DDBJ whole genome shotgun (WGS) entry which is preliminary data.</text>
</comment>
<dbReference type="Gene3D" id="2.30.110.10">
    <property type="entry name" value="Electron Transport, Fmn-binding Protein, Chain A"/>
    <property type="match status" value="1"/>
</dbReference>
<keyword evidence="3" id="KW-1185">Reference proteome</keyword>
<dbReference type="SUPFAM" id="SSF50475">
    <property type="entry name" value="FMN-binding split barrel"/>
    <property type="match status" value="1"/>
</dbReference>
<organism evidence="2 3">
    <name type="scientific">Malassezia pachydermatis</name>
    <dbReference type="NCBI Taxonomy" id="77020"/>
    <lineage>
        <taxon>Eukaryota</taxon>
        <taxon>Fungi</taxon>
        <taxon>Dikarya</taxon>
        <taxon>Basidiomycota</taxon>
        <taxon>Ustilaginomycotina</taxon>
        <taxon>Malasseziomycetes</taxon>
        <taxon>Malasseziales</taxon>
        <taxon>Malasseziaceae</taxon>
        <taxon>Malassezia</taxon>
    </lineage>
</organism>
<evidence type="ECO:0000313" key="2">
    <source>
        <dbReference type="EMBL" id="KOS16445.1"/>
    </source>
</evidence>
<accession>A0A0N0RSU2</accession>
<dbReference type="PANTHER" id="PTHR28243">
    <property type="entry name" value="AGL049CP"/>
    <property type="match status" value="1"/>
</dbReference>
<name>A0A0N0RSU2_9BASI</name>
<dbReference type="AlphaFoldDB" id="A0A0N0RSU2"/>
<dbReference type="RefSeq" id="XP_017994077.1">
    <property type="nucleotide sequence ID" value="XM_018137468.1"/>
</dbReference>
<dbReference type="VEuPathDB" id="FungiDB:Malapachy_2986"/>
<dbReference type="Proteomes" id="UP000037751">
    <property type="component" value="Unassembled WGS sequence"/>
</dbReference>
<evidence type="ECO:0000259" key="1">
    <source>
        <dbReference type="Pfam" id="PF12766"/>
    </source>
</evidence>
<dbReference type="InterPro" id="IPR012349">
    <property type="entry name" value="Split_barrel_FMN-bd"/>
</dbReference>
<gene>
    <name evidence="2" type="ORF">Malapachy_2986</name>
</gene>
<reference evidence="2 3" key="1">
    <citation type="submission" date="2015-07" db="EMBL/GenBank/DDBJ databases">
        <title>Draft Genome Sequence of Malassezia furfur CBS1878 and Malassezia pachydermatis CBS1879.</title>
        <authorList>
            <person name="Triana S."/>
            <person name="Ohm R."/>
            <person name="Gonzalez A."/>
            <person name="DeCock H."/>
            <person name="Restrepo S."/>
            <person name="Celis A."/>
        </authorList>
    </citation>
    <scope>NUCLEOTIDE SEQUENCE [LARGE SCALE GENOMIC DNA]</scope>
    <source>
        <strain evidence="2 3">CBS 1879</strain>
    </source>
</reference>
<dbReference type="Pfam" id="PF12766">
    <property type="entry name" value="Pyridox_oxase_2"/>
    <property type="match status" value="1"/>
</dbReference>
<dbReference type="OrthoDB" id="434253at2759"/>
<dbReference type="InterPro" id="IPR024624">
    <property type="entry name" value="Pyridox_Oxase_Alr4036_FMN-bd"/>
</dbReference>
<dbReference type="STRING" id="77020.A0A0N0RSU2"/>
<dbReference type="EMBL" id="LGAV01000001">
    <property type="protein sequence ID" value="KOS16445.1"/>
    <property type="molecule type" value="Genomic_DNA"/>
</dbReference>
<dbReference type="GO" id="GO:0010181">
    <property type="term" value="F:FMN binding"/>
    <property type="evidence" value="ECO:0007669"/>
    <property type="project" value="InterPro"/>
</dbReference>
<feature type="domain" description="Pyridoxamine 5'-phosphate oxidase Alr4036 family FMN-binding" evidence="1">
    <location>
        <begin position="2"/>
        <end position="93"/>
    </location>
</feature>
<dbReference type="GeneID" id="28729344"/>
<evidence type="ECO:0000313" key="3">
    <source>
        <dbReference type="Proteomes" id="UP000037751"/>
    </source>
</evidence>